<evidence type="ECO:0000313" key="2">
    <source>
        <dbReference type="Proteomes" id="UP000008332"/>
    </source>
</evidence>
<evidence type="ECO:0008006" key="3">
    <source>
        <dbReference type="Google" id="ProtNLM"/>
    </source>
</evidence>
<dbReference type="eggNOG" id="COG4314">
    <property type="taxonomic scope" value="Bacteria"/>
</dbReference>
<proteinExistence type="predicted"/>
<reference evidence="2" key="1">
    <citation type="submission" date="2006-02" db="EMBL/GenBank/DDBJ databases">
        <title>Complete sequence of chromosome of Rhodoferax ferrireducens DSM 15236.</title>
        <authorList>
            <person name="Copeland A."/>
            <person name="Lucas S."/>
            <person name="Lapidus A."/>
            <person name="Barry K."/>
            <person name="Detter J.C."/>
            <person name="Glavina del Rio T."/>
            <person name="Hammon N."/>
            <person name="Israni S."/>
            <person name="Pitluck S."/>
            <person name="Brettin T."/>
            <person name="Bruce D."/>
            <person name="Han C."/>
            <person name="Tapia R."/>
            <person name="Gilna P."/>
            <person name="Kiss H."/>
            <person name="Schmutz J."/>
            <person name="Larimer F."/>
            <person name="Land M."/>
            <person name="Kyrpides N."/>
            <person name="Ivanova N."/>
            <person name="Richardson P."/>
        </authorList>
    </citation>
    <scope>NUCLEOTIDE SEQUENCE [LARGE SCALE GENOMIC DNA]</scope>
    <source>
        <strain evidence="2">ATCC BAA-621 / DSM 15236 / T118</strain>
    </source>
</reference>
<evidence type="ECO:0000313" key="1">
    <source>
        <dbReference type="EMBL" id="ABD70916.1"/>
    </source>
</evidence>
<dbReference type="RefSeq" id="WP_011465479.1">
    <property type="nucleotide sequence ID" value="NC_007908.1"/>
</dbReference>
<dbReference type="STRING" id="338969.Rfer_3207"/>
<name>Q21TI7_ALBFT</name>
<dbReference type="Pfam" id="PF05573">
    <property type="entry name" value="NosL"/>
    <property type="match status" value="1"/>
</dbReference>
<organism evidence="1 2">
    <name type="scientific">Albidiferax ferrireducens (strain ATCC BAA-621 / DSM 15236 / T118)</name>
    <name type="common">Rhodoferax ferrireducens</name>
    <dbReference type="NCBI Taxonomy" id="338969"/>
    <lineage>
        <taxon>Bacteria</taxon>
        <taxon>Pseudomonadati</taxon>
        <taxon>Pseudomonadota</taxon>
        <taxon>Betaproteobacteria</taxon>
        <taxon>Burkholderiales</taxon>
        <taxon>Comamonadaceae</taxon>
        <taxon>Rhodoferax</taxon>
    </lineage>
</organism>
<dbReference type="InterPro" id="IPR008719">
    <property type="entry name" value="N2O_reductase_NosL"/>
</dbReference>
<accession>Q21TI7</accession>
<dbReference type="EMBL" id="CP000267">
    <property type="protein sequence ID" value="ABD70916.1"/>
    <property type="molecule type" value="Genomic_DNA"/>
</dbReference>
<dbReference type="Gene3D" id="3.30.70.2050">
    <property type="match status" value="1"/>
</dbReference>
<dbReference type="KEGG" id="rfr:Rfer_3207"/>
<sequence>MTRKGLLCRCRSFLSGATTSRQRSSARLIAAALSLAALLLVALLLTRPSVTKIGAVPDDICVMAPPQAYDPASGQAMLAARAIPKDARCPVCGMYPARAPQWAAQLIFSNGDAHFFDSPLSLYLYLNAVRRYSPGRSASEIAATYVTDTETGQWTPAGQAFYVHGSTALGPMRNGNLPAFANKRAAEQFAQQRGGKVRVAGDISPALLNALDTRPTHTHSMQ</sequence>
<dbReference type="HOGENOM" id="CLU_1365272_0_0_4"/>
<dbReference type="Proteomes" id="UP000008332">
    <property type="component" value="Chromosome"/>
</dbReference>
<dbReference type="OrthoDB" id="982633at2"/>
<keyword evidence="2" id="KW-1185">Reference proteome</keyword>
<dbReference type="AlphaFoldDB" id="Q21TI7"/>
<dbReference type="PANTHER" id="PTHR41247:SF1">
    <property type="entry name" value="HTH-TYPE TRANSCRIPTIONAL REPRESSOR YCNK"/>
    <property type="match status" value="1"/>
</dbReference>
<protein>
    <recommendedName>
        <fullName evidence="3">Nitrous oxide reductase accessory protein NosL</fullName>
    </recommendedName>
</protein>
<dbReference type="PANTHER" id="PTHR41247">
    <property type="entry name" value="HTH-TYPE TRANSCRIPTIONAL REPRESSOR YCNK"/>
    <property type="match status" value="1"/>
</dbReference>
<dbReference type="SUPFAM" id="SSF160387">
    <property type="entry name" value="NosL/MerB-like"/>
    <property type="match status" value="1"/>
</dbReference>
<gene>
    <name evidence="1" type="ordered locus">Rfer_3207</name>
</gene>